<keyword evidence="12" id="KW-1185">Reference proteome</keyword>
<dbReference type="InterPro" id="IPR002893">
    <property type="entry name" value="Znf_MYND"/>
</dbReference>
<keyword evidence="3 6" id="KW-0863">Zinc-finger</keyword>
<dbReference type="PROSITE" id="PS50865">
    <property type="entry name" value="ZF_MYND_2"/>
    <property type="match status" value="1"/>
</dbReference>
<dbReference type="PROSITE" id="PS50005">
    <property type="entry name" value="TPR"/>
    <property type="match status" value="1"/>
</dbReference>
<feature type="domain" description="MYND-type" evidence="10">
    <location>
        <begin position="774"/>
        <end position="812"/>
    </location>
</feature>
<keyword evidence="2" id="KW-0677">Repeat</keyword>
<keyword evidence="9" id="KW-0472">Membrane</keyword>
<dbReference type="InterPro" id="IPR012334">
    <property type="entry name" value="Pectin_lyas_fold"/>
</dbReference>
<feature type="coiled-coil region" evidence="8">
    <location>
        <begin position="713"/>
        <end position="740"/>
    </location>
</feature>
<dbReference type="Gene3D" id="1.25.40.10">
    <property type="entry name" value="Tetratricopeptide repeat domain"/>
    <property type="match status" value="2"/>
</dbReference>
<gene>
    <name evidence="11" type="ORF">C9374_002417</name>
</gene>
<dbReference type="Gene3D" id="2.160.20.10">
    <property type="entry name" value="Single-stranded right-handed beta-helix, Pectin lyase-like"/>
    <property type="match status" value="1"/>
</dbReference>
<protein>
    <recommendedName>
        <fullName evidence="10">MYND-type domain-containing protein</fullName>
    </recommendedName>
</protein>
<dbReference type="SUPFAM" id="SSF144232">
    <property type="entry name" value="HIT/MYND zinc finger-like"/>
    <property type="match status" value="1"/>
</dbReference>
<evidence type="ECO:0000256" key="7">
    <source>
        <dbReference type="PROSITE-ProRule" id="PRU00339"/>
    </source>
</evidence>
<accession>A0AA88GUQ7</accession>
<evidence type="ECO:0000256" key="5">
    <source>
        <dbReference type="ARBA" id="ARBA00022833"/>
    </source>
</evidence>
<dbReference type="InterPro" id="IPR011990">
    <property type="entry name" value="TPR-like_helical_dom_sf"/>
</dbReference>
<dbReference type="Pfam" id="PF13229">
    <property type="entry name" value="Beta_helix"/>
    <property type="match status" value="1"/>
</dbReference>
<organism evidence="11 12">
    <name type="scientific">Naegleria lovaniensis</name>
    <name type="common">Amoeba</name>
    <dbReference type="NCBI Taxonomy" id="51637"/>
    <lineage>
        <taxon>Eukaryota</taxon>
        <taxon>Discoba</taxon>
        <taxon>Heterolobosea</taxon>
        <taxon>Tetramitia</taxon>
        <taxon>Eutetramitia</taxon>
        <taxon>Vahlkampfiidae</taxon>
        <taxon>Naegleria</taxon>
    </lineage>
</organism>
<keyword evidence="1" id="KW-0479">Metal-binding</keyword>
<dbReference type="Proteomes" id="UP000816034">
    <property type="component" value="Unassembled WGS sequence"/>
</dbReference>
<dbReference type="SMART" id="SM00028">
    <property type="entry name" value="TPR"/>
    <property type="match status" value="3"/>
</dbReference>
<keyword evidence="4 7" id="KW-0802">TPR repeat</keyword>
<evidence type="ECO:0000256" key="1">
    <source>
        <dbReference type="ARBA" id="ARBA00022723"/>
    </source>
</evidence>
<keyword evidence="9" id="KW-0812">Transmembrane</keyword>
<evidence type="ECO:0000313" key="11">
    <source>
        <dbReference type="EMBL" id="KAG2386673.1"/>
    </source>
</evidence>
<evidence type="ECO:0000256" key="6">
    <source>
        <dbReference type="PROSITE-ProRule" id="PRU00134"/>
    </source>
</evidence>
<keyword evidence="5" id="KW-0862">Zinc</keyword>
<dbReference type="SMART" id="SM00710">
    <property type="entry name" value="PbH1"/>
    <property type="match status" value="7"/>
</dbReference>
<dbReference type="AlphaFoldDB" id="A0AA88GUQ7"/>
<dbReference type="SUPFAM" id="SSF48452">
    <property type="entry name" value="TPR-like"/>
    <property type="match status" value="2"/>
</dbReference>
<dbReference type="GO" id="GO:0051879">
    <property type="term" value="F:Hsp90 protein binding"/>
    <property type="evidence" value="ECO:0007669"/>
    <property type="project" value="TreeGrafter"/>
</dbReference>
<dbReference type="RefSeq" id="XP_044550665.1">
    <property type="nucleotide sequence ID" value="XM_044691833.1"/>
</dbReference>
<feature type="repeat" description="TPR" evidence="7">
    <location>
        <begin position="169"/>
        <end position="202"/>
    </location>
</feature>
<evidence type="ECO:0000256" key="8">
    <source>
        <dbReference type="SAM" id="Coils"/>
    </source>
</evidence>
<reference evidence="11 12" key="1">
    <citation type="journal article" date="2018" name="BMC Genomics">
        <title>The genome of Naegleria lovaniensis, the basis for a comparative approach to unravel pathogenicity factors of the human pathogenic amoeba N. fowleri.</title>
        <authorList>
            <person name="Liechti N."/>
            <person name="Schurch N."/>
            <person name="Bruggmann R."/>
            <person name="Wittwer M."/>
        </authorList>
    </citation>
    <scope>NUCLEOTIDE SEQUENCE [LARGE SCALE GENOMIC DNA]</scope>
    <source>
        <strain evidence="11 12">ATCC 30569</strain>
    </source>
</reference>
<dbReference type="InterPro" id="IPR011050">
    <property type="entry name" value="Pectin_lyase_fold/virulence"/>
</dbReference>
<dbReference type="InterPro" id="IPR039448">
    <property type="entry name" value="Beta_helix"/>
</dbReference>
<dbReference type="Gene3D" id="6.10.140.2220">
    <property type="match status" value="1"/>
</dbReference>
<proteinExistence type="predicted"/>
<evidence type="ECO:0000259" key="10">
    <source>
        <dbReference type="PROSITE" id="PS50865"/>
    </source>
</evidence>
<dbReference type="EMBL" id="PYSW02000015">
    <property type="protein sequence ID" value="KAG2386673.1"/>
    <property type="molecule type" value="Genomic_DNA"/>
</dbReference>
<dbReference type="SUPFAM" id="SSF51126">
    <property type="entry name" value="Pectin lyase-like"/>
    <property type="match status" value="1"/>
</dbReference>
<evidence type="ECO:0000256" key="9">
    <source>
        <dbReference type="SAM" id="Phobius"/>
    </source>
</evidence>
<dbReference type="PROSITE" id="PS01360">
    <property type="entry name" value="ZF_MYND_1"/>
    <property type="match status" value="1"/>
</dbReference>
<dbReference type="GO" id="GO:0008270">
    <property type="term" value="F:zinc ion binding"/>
    <property type="evidence" value="ECO:0007669"/>
    <property type="project" value="UniProtKB-KW"/>
</dbReference>
<dbReference type="PANTHER" id="PTHR22904:SF523">
    <property type="entry name" value="STRESS-INDUCED-PHOSPHOPROTEIN 1"/>
    <property type="match status" value="1"/>
</dbReference>
<keyword evidence="8" id="KW-0175">Coiled coil</keyword>
<dbReference type="Pfam" id="PF01753">
    <property type="entry name" value="zf-MYND"/>
    <property type="match status" value="1"/>
</dbReference>
<feature type="transmembrane region" description="Helical" evidence="9">
    <location>
        <begin position="130"/>
        <end position="151"/>
    </location>
</feature>
<evidence type="ECO:0000313" key="12">
    <source>
        <dbReference type="Proteomes" id="UP000816034"/>
    </source>
</evidence>
<dbReference type="InterPro" id="IPR006626">
    <property type="entry name" value="PbH1"/>
</dbReference>
<dbReference type="InterPro" id="IPR019734">
    <property type="entry name" value="TPR_rpt"/>
</dbReference>
<evidence type="ECO:0000256" key="2">
    <source>
        <dbReference type="ARBA" id="ARBA00022737"/>
    </source>
</evidence>
<sequence>MTPATPKESSTLQSLKRLNQQLNQDHQQKLEDITLIQPSIEELKQYTHTKLGSKYLKARLLMDEGKRLFFSGQEEEGLKYIAKAFWLEEKACRLTMEERAKIIRYCDHIQKSHNRNATSDPESMKKEKSLCFLDSIYNACCVILIFMFPGVDKYREMGMPMMIEQDGSFRSYDMIGSCYAFANNWLNALKYFLMAFEKNPNEFEIMYSIGIAYKNLLDFKSSREWLQRYVEQSELEDFKRPSAHYELASLALVIDNTNMKEVVKQAQLARYAMTKRLPFLGPLTTGTQELVETLVRVMKDVDALPVNTKKVMKEVGEVINNQTKKKEELPEPSPEQLKLKEEGNDFFKDNNFTEAIKCYNNALLETSSKIDSILHSNLAICHAKLGCFSESLCHAEKSVICDPYFAKGYYRKAFALMKLNRMQEANTNAIIYTSFGTKISKGHELESIRPDSEIILVRNALQFKHSLFSENVALQNLTIVVTDEDTYTICDEITRPISMIGIGREKPTFLEMPLVACGSGGKLTLIDCVVNGAHGSGGVMAHDEGSILKMTNCQVYDCARAAVEIVSGARAEIDKCELFACGQGIIGYNNGKSVKVTNSKIYQHAKEGVLIAQKCSAFLTNVSIFKNTNFGISVDNTGAATLKDCVISESLYYGICVKGDCPLQVTDSQIISNHCGGVRIGINYSAPVFFNNCRVSNNNGPGIFQELNRKVSSKSLTQNLQNLKINAKDIDRQMKKISNELRSVANVTLTNVVEDGNEEKNEHPSKVAKAERLCAFCNSHSETMSKCSKCKTVIYCGKQCQIKDWRNHKVFCNSLTTDYTIVCDLAKAKTIEKKEFFSNLAQSSTYMTRQERNAGKYKDGKKFIVKIQTRELSRSPDEDLTLYNENRDLIISFPNRDLYTLIMKCGVLGDNQMTSKKVFLYAIYDQPTNSLHIYTHELAPFQKW</sequence>
<evidence type="ECO:0000256" key="3">
    <source>
        <dbReference type="ARBA" id="ARBA00022771"/>
    </source>
</evidence>
<dbReference type="GeneID" id="68094873"/>
<dbReference type="PANTHER" id="PTHR22904">
    <property type="entry name" value="TPR REPEAT CONTAINING PROTEIN"/>
    <property type="match status" value="1"/>
</dbReference>
<name>A0AA88GUQ7_NAELO</name>
<comment type="caution">
    <text evidence="11">The sequence shown here is derived from an EMBL/GenBank/DDBJ whole genome shotgun (WGS) entry which is preliminary data.</text>
</comment>
<keyword evidence="9" id="KW-1133">Transmembrane helix</keyword>
<evidence type="ECO:0000256" key="4">
    <source>
        <dbReference type="ARBA" id="ARBA00022803"/>
    </source>
</evidence>